<gene>
    <name evidence="1" type="ORF">MSG28_008400</name>
</gene>
<keyword evidence="2" id="KW-1185">Reference proteome</keyword>
<accession>A0ACC0J6W5</accession>
<proteinExistence type="predicted"/>
<reference evidence="1 2" key="1">
    <citation type="journal article" date="2022" name="Genome Biol. Evol.">
        <title>The Spruce Budworm Genome: Reconstructing the Evolutionary History of Antifreeze Proteins.</title>
        <authorList>
            <person name="Beliveau C."/>
            <person name="Gagne P."/>
            <person name="Picq S."/>
            <person name="Vernygora O."/>
            <person name="Keeling C.I."/>
            <person name="Pinkney K."/>
            <person name="Doucet D."/>
            <person name="Wen F."/>
            <person name="Johnston J.S."/>
            <person name="Maaroufi H."/>
            <person name="Boyle B."/>
            <person name="Laroche J."/>
            <person name="Dewar K."/>
            <person name="Juretic N."/>
            <person name="Blackburn G."/>
            <person name="Nisole A."/>
            <person name="Brunet B."/>
            <person name="Brandao M."/>
            <person name="Lumley L."/>
            <person name="Duan J."/>
            <person name="Quan G."/>
            <person name="Lucarotti C.J."/>
            <person name="Roe A.D."/>
            <person name="Sperling F.A.H."/>
            <person name="Levesque R.C."/>
            <person name="Cusson M."/>
        </authorList>
    </citation>
    <scope>NUCLEOTIDE SEQUENCE [LARGE SCALE GENOMIC DNA]</scope>
    <source>
        <strain evidence="1">Glfc:IPQL:Cfum</strain>
    </source>
</reference>
<dbReference type="Proteomes" id="UP001064048">
    <property type="component" value="Chromosome 14"/>
</dbReference>
<evidence type="ECO:0000313" key="2">
    <source>
        <dbReference type="Proteomes" id="UP001064048"/>
    </source>
</evidence>
<sequence>MWVRAKWLVLWSLWAARLARQPTAPLRVSGGRVRGSVAHDGSHAAYLGIPYASLTEDNRFQAPGPEPTWKNILDAVDDKTICPQPANLMFDAHIGRQDETGCLTINVYTPVFPSPNKRPVMVFIHGGGFKEGSGTPFVYGANYLVEKDVILVTFNYRLDVLGFLSLGIKEAPGNAGMKDQVAALKWVRRNIGAFGGDPDNVTIFGESAGAASVSYHLLSPMSAGLFHKAIAQSGSSISPWAHQRTPEYNARIVAKTMGYNIEDPYELYKIFKNTPADELVKVKIPVDVKKVHINNLMFSPTVEKVFDGVEAFLTKDPYQLLLNGEYHKVPMIIGSNDEEGYFFTGLEENLQTIDIAHSLPNHLLFPTESERKRVAGEIEKLYMENEPISESCLAKKKLSRFYGEPFFNYPSMAETELLLNSSNLPVYHYLFKYDGWRNAVKLLAGASFWRAPGATHADDLFYLFYHPLIPSWFDTDIINKITTLWTNFAKYSNPTPTTTQLLPLRWRPVNLKEPQAFVLDKELSYIPMWNTTSLKHWKKVYSKYRNL</sequence>
<comment type="caution">
    <text evidence="1">The sequence shown here is derived from an EMBL/GenBank/DDBJ whole genome shotgun (WGS) entry which is preliminary data.</text>
</comment>
<organism evidence="1 2">
    <name type="scientific">Choristoneura fumiferana</name>
    <name type="common">Spruce budworm moth</name>
    <name type="synonym">Archips fumiferana</name>
    <dbReference type="NCBI Taxonomy" id="7141"/>
    <lineage>
        <taxon>Eukaryota</taxon>
        <taxon>Metazoa</taxon>
        <taxon>Ecdysozoa</taxon>
        <taxon>Arthropoda</taxon>
        <taxon>Hexapoda</taxon>
        <taxon>Insecta</taxon>
        <taxon>Pterygota</taxon>
        <taxon>Neoptera</taxon>
        <taxon>Endopterygota</taxon>
        <taxon>Lepidoptera</taxon>
        <taxon>Glossata</taxon>
        <taxon>Ditrysia</taxon>
        <taxon>Tortricoidea</taxon>
        <taxon>Tortricidae</taxon>
        <taxon>Tortricinae</taxon>
        <taxon>Choristoneura</taxon>
    </lineage>
</organism>
<protein>
    <submittedName>
        <fullName evidence="1">Uncharacterized protein</fullName>
    </submittedName>
</protein>
<name>A0ACC0J6W5_CHOFU</name>
<evidence type="ECO:0000313" key="1">
    <source>
        <dbReference type="EMBL" id="KAI8419713.1"/>
    </source>
</evidence>
<dbReference type="EMBL" id="CM046114">
    <property type="protein sequence ID" value="KAI8419713.1"/>
    <property type="molecule type" value="Genomic_DNA"/>
</dbReference>